<evidence type="ECO:0000313" key="2">
    <source>
        <dbReference type="EMBL" id="EDO41952.1"/>
    </source>
</evidence>
<dbReference type="STRING" id="45351.A7S2U3"/>
<dbReference type="SMART" id="SM00231">
    <property type="entry name" value="FA58C"/>
    <property type="match status" value="1"/>
</dbReference>
<dbReference type="PROSITE" id="PS50022">
    <property type="entry name" value="FA58C_3"/>
    <property type="match status" value="1"/>
</dbReference>
<evidence type="ECO:0000259" key="1">
    <source>
        <dbReference type="PROSITE" id="PS50022"/>
    </source>
</evidence>
<feature type="domain" description="F5/8 type C" evidence="1">
    <location>
        <begin position="1"/>
        <end position="152"/>
    </location>
</feature>
<accession>A7S2U3</accession>
<keyword evidence="3" id="KW-1185">Reference proteome</keyword>
<dbReference type="AlphaFoldDB" id="A7S2U3"/>
<dbReference type="SUPFAM" id="SSF49785">
    <property type="entry name" value="Galactose-binding domain-like"/>
    <property type="match status" value="1"/>
</dbReference>
<dbReference type="PROSITE" id="PS01285">
    <property type="entry name" value="FA58C_1"/>
    <property type="match status" value="1"/>
</dbReference>
<dbReference type="PANTHER" id="PTHR24543">
    <property type="entry name" value="MULTICOPPER OXIDASE-RELATED"/>
    <property type="match status" value="1"/>
</dbReference>
<dbReference type="Pfam" id="PF00754">
    <property type="entry name" value="F5_F8_type_C"/>
    <property type="match status" value="1"/>
</dbReference>
<dbReference type="PhylomeDB" id="A7S2U3"/>
<gene>
    <name evidence="2" type="ORF">NEMVEDRAFT_v1g102472</name>
</gene>
<protein>
    <recommendedName>
        <fullName evidence="1">F5/8 type C domain-containing protein</fullName>
    </recommendedName>
</protein>
<proteinExistence type="predicted"/>
<feature type="non-terminal residue" evidence="2">
    <location>
        <position position="1"/>
    </location>
</feature>
<sequence length="153" mass="16883">LGMESGEISDSAITASSYYLQGVNTYSMPCYARLNNVDQPGISNGAWLAHNFQAGEYIEIDLGRNVAVTGVATQGKPIGSDWVTSYKISYKTDLTAWFVVKEDGQDKVFPGNSDNNTPVYNWFSSPFLARRIRIVVQGFLNIPALRVELFGCK</sequence>
<dbReference type="InterPro" id="IPR000421">
    <property type="entry name" value="FA58C"/>
</dbReference>
<dbReference type="EMBL" id="DS469570">
    <property type="protein sequence ID" value="EDO41952.1"/>
    <property type="molecule type" value="Genomic_DNA"/>
</dbReference>
<reference evidence="2 3" key="1">
    <citation type="journal article" date="2007" name="Science">
        <title>Sea anemone genome reveals ancestral eumetazoan gene repertoire and genomic organization.</title>
        <authorList>
            <person name="Putnam N.H."/>
            <person name="Srivastava M."/>
            <person name="Hellsten U."/>
            <person name="Dirks B."/>
            <person name="Chapman J."/>
            <person name="Salamov A."/>
            <person name="Terry A."/>
            <person name="Shapiro H."/>
            <person name="Lindquist E."/>
            <person name="Kapitonov V.V."/>
            <person name="Jurka J."/>
            <person name="Genikhovich G."/>
            <person name="Grigoriev I.V."/>
            <person name="Lucas S.M."/>
            <person name="Steele R.E."/>
            <person name="Finnerty J.R."/>
            <person name="Technau U."/>
            <person name="Martindale M.Q."/>
            <person name="Rokhsar D.S."/>
        </authorList>
    </citation>
    <scope>NUCLEOTIDE SEQUENCE [LARGE SCALE GENOMIC DNA]</scope>
    <source>
        <strain evidence="3">CH2 X CH6</strain>
    </source>
</reference>
<dbReference type="InterPro" id="IPR008979">
    <property type="entry name" value="Galactose-bd-like_sf"/>
</dbReference>
<dbReference type="PANTHER" id="PTHR24543:SF335">
    <property type="entry name" value="EGF-LIKE REPEAT AND DISCOIDIN I-LIKE DOMAIN-CONTAINING PROTEIN 3"/>
    <property type="match status" value="1"/>
</dbReference>
<dbReference type="KEGG" id="nve:5513818"/>
<dbReference type="eggNOG" id="ENOG502ST6G">
    <property type="taxonomic scope" value="Eukaryota"/>
</dbReference>
<evidence type="ECO:0000313" key="3">
    <source>
        <dbReference type="Proteomes" id="UP000001593"/>
    </source>
</evidence>
<name>A7S2U3_NEMVE</name>
<dbReference type="CDD" id="cd00057">
    <property type="entry name" value="FA58C"/>
    <property type="match status" value="1"/>
</dbReference>
<organism evidence="2 3">
    <name type="scientific">Nematostella vectensis</name>
    <name type="common">Starlet sea anemone</name>
    <dbReference type="NCBI Taxonomy" id="45351"/>
    <lineage>
        <taxon>Eukaryota</taxon>
        <taxon>Metazoa</taxon>
        <taxon>Cnidaria</taxon>
        <taxon>Anthozoa</taxon>
        <taxon>Hexacorallia</taxon>
        <taxon>Actiniaria</taxon>
        <taxon>Edwardsiidae</taxon>
        <taxon>Nematostella</taxon>
    </lineage>
</organism>
<dbReference type="InParanoid" id="A7S2U3"/>
<dbReference type="OMA" id="CYARLNN"/>
<dbReference type="Gene3D" id="2.60.120.260">
    <property type="entry name" value="Galactose-binding domain-like"/>
    <property type="match status" value="1"/>
</dbReference>
<dbReference type="HOGENOM" id="CLU_030066_1_2_1"/>
<dbReference type="Proteomes" id="UP000001593">
    <property type="component" value="Unassembled WGS sequence"/>
</dbReference>